<gene>
    <name evidence="1" type="ORF">LCGC14_1880820</name>
</gene>
<accession>A0A0F9GQL3</accession>
<organism evidence="1">
    <name type="scientific">marine sediment metagenome</name>
    <dbReference type="NCBI Taxonomy" id="412755"/>
    <lineage>
        <taxon>unclassified sequences</taxon>
        <taxon>metagenomes</taxon>
        <taxon>ecological metagenomes</taxon>
    </lineage>
</organism>
<dbReference type="EMBL" id="LAZR01019362">
    <property type="protein sequence ID" value="KKL92826.1"/>
    <property type="molecule type" value="Genomic_DNA"/>
</dbReference>
<sequence>MSREKAAALMALSDVDAAVYRSKRNQRSYWQRLDHDEWVEFCKKMGDWFSDEAPDEWDNYVIANNARKAASDKAALERRNG</sequence>
<proteinExistence type="predicted"/>
<protein>
    <submittedName>
        <fullName evidence="1">Uncharacterized protein</fullName>
    </submittedName>
</protein>
<comment type="caution">
    <text evidence="1">The sequence shown here is derived from an EMBL/GenBank/DDBJ whole genome shotgun (WGS) entry which is preliminary data.</text>
</comment>
<evidence type="ECO:0000313" key="1">
    <source>
        <dbReference type="EMBL" id="KKL92826.1"/>
    </source>
</evidence>
<dbReference type="AlphaFoldDB" id="A0A0F9GQL3"/>
<name>A0A0F9GQL3_9ZZZZ</name>
<reference evidence="1" key="1">
    <citation type="journal article" date="2015" name="Nature">
        <title>Complex archaea that bridge the gap between prokaryotes and eukaryotes.</title>
        <authorList>
            <person name="Spang A."/>
            <person name="Saw J.H."/>
            <person name="Jorgensen S.L."/>
            <person name="Zaremba-Niedzwiedzka K."/>
            <person name="Martijn J."/>
            <person name="Lind A.E."/>
            <person name="van Eijk R."/>
            <person name="Schleper C."/>
            <person name="Guy L."/>
            <person name="Ettema T.J."/>
        </authorList>
    </citation>
    <scope>NUCLEOTIDE SEQUENCE</scope>
</reference>